<evidence type="ECO:0000256" key="5">
    <source>
        <dbReference type="SAM" id="SignalP"/>
    </source>
</evidence>
<keyword evidence="10" id="KW-1185">Reference proteome</keyword>
<dbReference type="PROSITE" id="PS51257">
    <property type="entry name" value="PROKAR_LIPOPROTEIN"/>
    <property type="match status" value="1"/>
</dbReference>
<evidence type="ECO:0000256" key="2">
    <source>
        <dbReference type="ARBA" id="ARBA00023136"/>
    </source>
</evidence>
<sequence length="133" mass="15241">MYLWKKAFSLLTATVLLGCSTTTIAPAEQVEQKIQQPEQKISSIKKDVVKKQRIVSYQCEKNQILRVQFLNSKKNSPIALTFNRASYTLSPSVVTQGKKYSNIRWIWTEDFNGVGTLRDNRNNLLAEKCVKRS</sequence>
<comment type="caution">
    <text evidence="8">The sequence shown here is derived from an EMBL/GenBank/DDBJ whole genome shotgun (WGS) entry which is preliminary data.</text>
</comment>
<keyword evidence="4" id="KW-0449">Lipoprotein</keyword>
<evidence type="ECO:0000256" key="4">
    <source>
        <dbReference type="ARBA" id="ARBA00023288"/>
    </source>
</evidence>
<keyword evidence="2" id="KW-0472">Membrane</keyword>
<dbReference type="Proteomes" id="UP000732858">
    <property type="component" value="Unassembled WGS sequence"/>
</dbReference>
<feature type="signal peptide" evidence="5">
    <location>
        <begin position="1"/>
        <end position="27"/>
    </location>
</feature>
<dbReference type="AlphaFoldDB" id="A0A949WG05"/>
<dbReference type="InterPro" id="IPR036328">
    <property type="entry name" value="MliC_sf"/>
</dbReference>
<keyword evidence="3" id="KW-0564">Palmitate</keyword>
<name>A0A949WG05_9PAST</name>
<proteinExistence type="predicted"/>
<dbReference type="OrthoDB" id="5689950at2"/>
<evidence type="ECO:0000313" key="10">
    <source>
        <dbReference type="Proteomes" id="UP001196379"/>
    </source>
</evidence>
<keyword evidence="1 5" id="KW-0732">Signal</keyword>
<organism evidence="8 9">
    <name type="scientific">Ursidibacter maritimus</name>
    <dbReference type="NCBI Taxonomy" id="1331689"/>
    <lineage>
        <taxon>Bacteria</taxon>
        <taxon>Pseudomonadati</taxon>
        <taxon>Pseudomonadota</taxon>
        <taxon>Gammaproteobacteria</taxon>
        <taxon>Pasteurellales</taxon>
        <taxon>Pasteurellaceae</taxon>
        <taxon>Ursidibacter</taxon>
    </lineage>
</organism>
<dbReference type="Gene3D" id="2.40.128.200">
    <property type="match status" value="1"/>
</dbReference>
<feature type="domain" description="C-type lysozyme inhibitor" evidence="6">
    <location>
        <begin position="57"/>
        <end position="122"/>
    </location>
</feature>
<dbReference type="EMBL" id="JABUMC010000011">
    <property type="protein sequence ID" value="MBV6546825.1"/>
    <property type="molecule type" value="Genomic_DNA"/>
</dbReference>
<evidence type="ECO:0000313" key="9">
    <source>
        <dbReference type="Proteomes" id="UP000732858"/>
    </source>
</evidence>
<evidence type="ECO:0000313" key="7">
    <source>
        <dbReference type="EMBL" id="MBV6532153.1"/>
    </source>
</evidence>
<dbReference type="EMBL" id="JABULY010000006">
    <property type="protein sequence ID" value="MBV6532153.1"/>
    <property type="molecule type" value="Genomic_DNA"/>
</dbReference>
<dbReference type="SUPFAM" id="SSF141488">
    <property type="entry name" value="YdhA-like"/>
    <property type="match status" value="1"/>
</dbReference>
<protein>
    <submittedName>
        <fullName evidence="8">MliC family protein</fullName>
    </submittedName>
</protein>
<gene>
    <name evidence="7" type="ORF">HT657_08465</name>
    <name evidence="8" type="ORF">HT672_05945</name>
</gene>
<dbReference type="InterPro" id="IPR018660">
    <property type="entry name" value="MliC"/>
</dbReference>
<evidence type="ECO:0000256" key="3">
    <source>
        <dbReference type="ARBA" id="ARBA00023139"/>
    </source>
</evidence>
<evidence type="ECO:0000313" key="8">
    <source>
        <dbReference type="EMBL" id="MBV6546825.1"/>
    </source>
</evidence>
<accession>A0A949WG05</accession>
<dbReference type="RefSeq" id="WP_157403647.1">
    <property type="nucleotide sequence ID" value="NZ_JABULY010000006.1"/>
</dbReference>
<dbReference type="Pfam" id="PF09864">
    <property type="entry name" value="MliC"/>
    <property type="match status" value="1"/>
</dbReference>
<reference evidence="8 10" key="1">
    <citation type="journal article" date="2021" name="Mol. Ecol.">
        <title>Polar bear-adapted Ursidibacter maritimus are remarkably conserved after generations in captivity.</title>
        <authorList>
            <person name="Espinosa-Gongora C."/>
            <person name="Hansen M.J."/>
            <person name="Bertelsen M.F."/>
            <person name="Bojesen A.M."/>
        </authorList>
    </citation>
    <scope>NUCLEOTIDE SEQUENCE</scope>
    <source>
        <strain evidence="8">Pb43105x</strain>
        <strain evidence="7 10">Pb43106</strain>
    </source>
</reference>
<dbReference type="GeneID" id="65549582"/>
<dbReference type="Proteomes" id="UP001196379">
    <property type="component" value="Unassembled WGS sequence"/>
</dbReference>
<feature type="chain" id="PRO_5037268897" evidence="5">
    <location>
        <begin position="28"/>
        <end position="133"/>
    </location>
</feature>
<evidence type="ECO:0000259" key="6">
    <source>
        <dbReference type="Pfam" id="PF09864"/>
    </source>
</evidence>
<evidence type="ECO:0000256" key="1">
    <source>
        <dbReference type="ARBA" id="ARBA00022729"/>
    </source>
</evidence>